<dbReference type="SUPFAM" id="SSF53850">
    <property type="entry name" value="Periplasmic binding protein-like II"/>
    <property type="match status" value="1"/>
</dbReference>
<dbReference type="CDD" id="cd07012">
    <property type="entry name" value="PBP2_Bug_TTT"/>
    <property type="match status" value="1"/>
</dbReference>
<accession>E3HXG0</accession>
<keyword evidence="2" id="KW-0732">Signal</keyword>
<gene>
    <name evidence="3" type="ordered locus">AXYL_05513</name>
</gene>
<organism evidence="3 4">
    <name type="scientific">Achromobacter xylosoxidans (strain A8)</name>
    <dbReference type="NCBI Taxonomy" id="762376"/>
    <lineage>
        <taxon>Bacteria</taxon>
        <taxon>Pseudomonadati</taxon>
        <taxon>Pseudomonadota</taxon>
        <taxon>Betaproteobacteria</taxon>
        <taxon>Burkholderiales</taxon>
        <taxon>Alcaligenaceae</taxon>
        <taxon>Achromobacter</taxon>
    </lineage>
</organism>
<dbReference type="EMBL" id="CP002287">
    <property type="protein sequence ID" value="ADP18813.1"/>
    <property type="molecule type" value="Genomic_DNA"/>
</dbReference>
<dbReference type="PATRIC" id="fig|762376.5.peg.5518"/>
<dbReference type="Pfam" id="PF03401">
    <property type="entry name" value="TctC"/>
    <property type="match status" value="1"/>
</dbReference>
<dbReference type="AlphaFoldDB" id="E3HXG0"/>
<dbReference type="Proteomes" id="UP000006876">
    <property type="component" value="Chromosome"/>
</dbReference>
<evidence type="ECO:0000256" key="2">
    <source>
        <dbReference type="SAM" id="SignalP"/>
    </source>
</evidence>
<feature type="chain" id="PRO_5003171711" evidence="2">
    <location>
        <begin position="37"/>
        <end position="331"/>
    </location>
</feature>
<proteinExistence type="inferred from homology"/>
<reference evidence="3 4" key="1">
    <citation type="journal article" date="2011" name="J. Bacteriol.">
        <title>Complete genome sequence of the haloaromatic acid-degrading bacterium Achromobacter xylosoxidans A8.</title>
        <authorList>
            <person name="Strnad H."/>
            <person name="Ridl J."/>
            <person name="Paces J."/>
            <person name="Kolar M."/>
            <person name="Vlcek C."/>
            <person name="Paces V."/>
        </authorList>
    </citation>
    <scope>NUCLEOTIDE SEQUENCE [LARGE SCALE GENOMIC DNA]</scope>
    <source>
        <strain evidence="3 4">A8</strain>
    </source>
</reference>
<protein>
    <submittedName>
        <fullName evidence="3">Extra-cytoplasmic solute receptor family protein 150</fullName>
    </submittedName>
</protein>
<evidence type="ECO:0000256" key="1">
    <source>
        <dbReference type="ARBA" id="ARBA00006987"/>
    </source>
</evidence>
<dbReference type="RefSeq" id="WP_013396116.1">
    <property type="nucleotide sequence ID" value="NC_014640.1"/>
</dbReference>
<dbReference type="Gene3D" id="3.40.190.10">
    <property type="entry name" value="Periplasmic binding protein-like II"/>
    <property type="match status" value="1"/>
</dbReference>
<dbReference type="STRING" id="762376.AXYL_05513"/>
<dbReference type="OrthoDB" id="8678477at2"/>
<dbReference type="KEGG" id="axy:AXYL_05513"/>
<dbReference type="PANTHER" id="PTHR42928">
    <property type="entry name" value="TRICARBOXYLATE-BINDING PROTEIN"/>
    <property type="match status" value="1"/>
</dbReference>
<feature type="signal peptide" evidence="2">
    <location>
        <begin position="1"/>
        <end position="36"/>
    </location>
</feature>
<dbReference type="PIRSF" id="PIRSF017082">
    <property type="entry name" value="YflP"/>
    <property type="match status" value="1"/>
</dbReference>
<dbReference type="eggNOG" id="COG3181">
    <property type="taxonomic scope" value="Bacteria"/>
</dbReference>
<sequence>MANTTSQNCSIDASPRAHIALAAFLALSSLGTAAAAADFPKNEIHLVVNYGPGGNTDVAARVLAKGMEARLGRPVVVENKPGALGTLGPGYVARQTPDGYTVGVVTYSTQAILPHLMKLPYGAQDFAFVAGVGRYRYGIVVRTDSPYLTLQDLLNAAKKGDGVFLGSPSASVNLAVLELSRQTGGKFEQVLYKSGTETVNALLGKQIDVTVANPSDVLPHMQAGKLRMIASVGPMRWPEYPDVPTLRESGWPVQIDSSIGLAAPLGTPPEVLAILQDAALAAVRDAATLESFDKLGMDAMPLNGAEYAAQLKKGLQEMGQMIRDTQMPRIN</sequence>
<dbReference type="InterPro" id="IPR005064">
    <property type="entry name" value="BUG"/>
</dbReference>
<evidence type="ECO:0000313" key="4">
    <source>
        <dbReference type="Proteomes" id="UP000006876"/>
    </source>
</evidence>
<evidence type="ECO:0000313" key="3">
    <source>
        <dbReference type="EMBL" id="ADP18813.1"/>
    </source>
</evidence>
<dbReference type="HOGENOM" id="CLU_045683_0_2_4"/>
<dbReference type="PANTHER" id="PTHR42928:SF5">
    <property type="entry name" value="BLR1237 PROTEIN"/>
    <property type="match status" value="1"/>
</dbReference>
<dbReference type="Gene3D" id="3.40.190.150">
    <property type="entry name" value="Bordetella uptake gene, domain 1"/>
    <property type="match status" value="1"/>
</dbReference>
<keyword evidence="3" id="KW-0675">Receptor</keyword>
<comment type="similarity">
    <text evidence="1">Belongs to the UPF0065 (bug) family.</text>
</comment>
<dbReference type="InterPro" id="IPR042100">
    <property type="entry name" value="Bug_dom1"/>
</dbReference>
<name>E3HXG0_ACHXA</name>